<organism evidence="1 2">
    <name type="scientific">Gordonia neofelifaecis NRRL B-59395</name>
    <dbReference type="NCBI Taxonomy" id="644548"/>
    <lineage>
        <taxon>Bacteria</taxon>
        <taxon>Bacillati</taxon>
        <taxon>Actinomycetota</taxon>
        <taxon>Actinomycetes</taxon>
        <taxon>Mycobacteriales</taxon>
        <taxon>Gordoniaceae</taxon>
        <taxon>Gordonia</taxon>
    </lineage>
</organism>
<dbReference type="STRING" id="644548.SCNU_15524"/>
<sequence>MTESISLRQWNRTLLTRQHLTQRVDEDAIEVIDRCVGLQSQDPQAAFFGLASRIEDFDPAELDGLLENRDVVRIALQRGTVFLMDALDARWMRASLTPMMISGARHHARRLVGVSVPEVAAAGAEIVGGAQAPVTAAELRAALAERWPGEPAEAMAAVVRASTPLVQTPPRGLWRRSGGPAFVLLDEWIGAGEPAVTGDDAVRELIRLYLRGFGPSTVAAVQTWSGLRGLRPVMEAMEADWELYRLLGPGGEKLYDLEGLRPADGSAAVPVRLVAPFDNVLFTAADRVRIADPEVYARTVTPNGQSPGFVLVDGRLAGTWKIVDRRVELTELVDLQPRERRECEIEARRLDGLGL</sequence>
<name>F1YM96_9ACTN</name>
<protein>
    <recommendedName>
        <fullName evidence="3">Winged helix DNA-binding domain-containing protein</fullName>
    </recommendedName>
</protein>
<dbReference type="eggNOG" id="COG3214">
    <property type="taxonomic scope" value="Bacteria"/>
</dbReference>
<reference evidence="1 2" key="1">
    <citation type="journal article" date="2011" name="J. Bacteriol.">
        <title>Draft Genome Sequence of Gordonia neofelifaecis NRRL B-59395, a Cholesterol-Degrading Actinomycete.</title>
        <authorList>
            <person name="Ge F."/>
            <person name="Li W."/>
            <person name="Chen G."/>
            <person name="Liu Y."/>
            <person name="Zhang G."/>
            <person name="Yong B."/>
            <person name="Wang Q."/>
            <person name="Wang N."/>
            <person name="Huang Z."/>
            <person name="Li W."/>
            <person name="Wang J."/>
            <person name="Wu C."/>
            <person name="Xie Q."/>
            <person name="Liu G."/>
        </authorList>
    </citation>
    <scope>NUCLEOTIDE SEQUENCE [LARGE SCALE GENOMIC DNA]</scope>
    <source>
        <strain evidence="1 2">NRRL B-59395</strain>
    </source>
</reference>
<dbReference type="PANTHER" id="PTHR38479">
    <property type="entry name" value="LMO0824 PROTEIN"/>
    <property type="match status" value="1"/>
</dbReference>
<proteinExistence type="predicted"/>
<dbReference type="RefSeq" id="WP_009680301.1">
    <property type="nucleotide sequence ID" value="NZ_AEUD01000014.1"/>
</dbReference>
<comment type="caution">
    <text evidence="1">The sequence shown here is derived from an EMBL/GenBank/DDBJ whole genome shotgun (WGS) entry which is preliminary data.</text>
</comment>
<dbReference type="Pfam" id="PF06224">
    <property type="entry name" value="AlkZ-like"/>
    <property type="match status" value="1"/>
</dbReference>
<dbReference type="EMBL" id="AEUD01000014">
    <property type="protein sequence ID" value="EGD54145.1"/>
    <property type="molecule type" value="Genomic_DNA"/>
</dbReference>
<dbReference type="OrthoDB" id="9148135at2"/>
<dbReference type="AlphaFoldDB" id="F1YM96"/>
<dbReference type="PANTHER" id="PTHR38479:SF2">
    <property type="entry name" value="WINGED HELIX DNA-BINDING DOMAIN-CONTAINING PROTEIN"/>
    <property type="match status" value="1"/>
</dbReference>
<gene>
    <name evidence="1" type="ORF">SCNU_15524</name>
</gene>
<accession>F1YM96</accession>
<dbReference type="Proteomes" id="UP000035065">
    <property type="component" value="Unassembled WGS sequence"/>
</dbReference>
<evidence type="ECO:0008006" key="3">
    <source>
        <dbReference type="Google" id="ProtNLM"/>
    </source>
</evidence>
<dbReference type="InterPro" id="IPR009351">
    <property type="entry name" value="AlkZ-like"/>
</dbReference>
<keyword evidence="2" id="KW-1185">Reference proteome</keyword>
<evidence type="ECO:0000313" key="1">
    <source>
        <dbReference type="EMBL" id="EGD54145.1"/>
    </source>
</evidence>
<evidence type="ECO:0000313" key="2">
    <source>
        <dbReference type="Proteomes" id="UP000035065"/>
    </source>
</evidence>